<dbReference type="OrthoDB" id="9916374at2"/>
<evidence type="ECO:0000313" key="2">
    <source>
        <dbReference type="Proteomes" id="UP000295680"/>
    </source>
</evidence>
<protein>
    <submittedName>
        <fullName evidence="1">Uncharacterized protein</fullName>
    </submittedName>
</protein>
<dbReference type="AlphaFoldDB" id="A0A4R2JLU6"/>
<dbReference type="Proteomes" id="UP000295680">
    <property type="component" value="Unassembled WGS sequence"/>
</dbReference>
<dbReference type="EMBL" id="SLWS01000008">
    <property type="protein sequence ID" value="TCO55165.1"/>
    <property type="molecule type" value="Genomic_DNA"/>
</dbReference>
<comment type="caution">
    <text evidence="1">The sequence shown here is derived from an EMBL/GenBank/DDBJ whole genome shotgun (WGS) entry which is preliminary data.</text>
</comment>
<name>A0A4R2JLU6_9PSEU</name>
<organism evidence="1 2">
    <name type="scientific">Actinocrispum wychmicini</name>
    <dbReference type="NCBI Taxonomy" id="1213861"/>
    <lineage>
        <taxon>Bacteria</taxon>
        <taxon>Bacillati</taxon>
        <taxon>Actinomycetota</taxon>
        <taxon>Actinomycetes</taxon>
        <taxon>Pseudonocardiales</taxon>
        <taxon>Pseudonocardiaceae</taxon>
        <taxon>Actinocrispum</taxon>
    </lineage>
</organism>
<reference evidence="1 2" key="1">
    <citation type="submission" date="2019-03" db="EMBL/GenBank/DDBJ databases">
        <title>Genomic Encyclopedia of Type Strains, Phase IV (KMG-IV): sequencing the most valuable type-strain genomes for metagenomic binning, comparative biology and taxonomic classification.</title>
        <authorList>
            <person name="Goeker M."/>
        </authorList>
    </citation>
    <scope>NUCLEOTIDE SEQUENCE [LARGE SCALE GENOMIC DNA]</scope>
    <source>
        <strain evidence="1 2">DSM 45934</strain>
    </source>
</reference>
<gene>
    <name evidence="1" type="ORF">EV192_108453</name>
</gene>
<keyword evidence="2" id="KW-1185">Reference proteome</keyword>
<proteinExistence type="predicted"/>
<dbReference type="RefSeq" id="WP_132122913.1">
    <property type="nucleotide sequence ID" value="NZ_SLWS01000008.1"/>
</dbReference>
<evidence type="ECO:0000313" key="1">
    <source>
        <dbReference type="EMBL" id="TCO55165.1"/>
    </source>
</evidence>
<accession>A0A4R2JLU6</accession>
<sequence>MAVGNIFVQDYRAAGDDVRHGPAAMLGDGEEKVVAGAGSRLVLASGRWDVVLVEPSPDNRGRVTFSRG</sequence>